<comment type="caution">
    <text evidence="12">The sequence shown here is derived from an EMBL/GenBank/DDBJ whole genome shotgun (WGS) entry which is preliminary data.</text>
</comment>
<evidence type="ECO:0000256" key="10">
    <source>
        <dbReference type="ARBA" id="ARBA00023303"/>
    </source>
</evidence>
<proteinExistence type="inferred from homology"/>
<dbReference type="EMBL" id="BLXT01006168">
    <property type="protein sequence ID" value="GFO29569.1"/>
    <property type="molecule type" value="Genomic_DNA"/>
</dbReference>
<evidence type="ECO:0000313" key="13">
    <source>
        <dbReference type="Proteomes" id="UP000735302"/>
    </source>
</evidence>
<dbReference type="Gene3D" id="2.60.470.10">
    <property type="entry name" value="Acid-sensing ion channels like domains"/>
    <property type="match status" value="1"/>
</dbReference>
<evidence type="ECO:0000256" key="7">
    <source>
        <dbReference type="ARBA" id="ARBA00023065"/>
    </source>
</evidence>
<evidence type="ECO:0000256" key="2">
    <source>
        <dbReference type="ARBA" id="ARBA00022448"/>
    </source>
</evidence>
<protein>
    <submittedName>
        <fullName evidence="12">Amiloride-sensitive sodium channel subunit gamma-2</fullName>
    </submittedName>
</protein>
<evidence type="ECO:0000256" key="6">
    <source>
        <dbReference type="ARBA" id="ARBA00023053"/>
    </source>
</evidence>
<accession>A0AAV4CAI3</accession>
<evidence type="ECO:0000256" key="3">
    <source>
        <dbReference type="ARBA" id="ARBA00022461"/>
    </source>
</evidence>
<dbReference type="GO" id="GO:0016020">
    <property type="term" value="C:membrane"/>
    <property type="evidence" value="ECO:0007669"/>
    <property type="project" value="UniProtKB-SubCell"/>
</dbReference>
<evidence type="ECO:0000256" key="5">
    <source>
        <dbReference type="ARBA" id="ARBA00022989"/>
    </source>
</evidence>
<dbReference type="Proteomes" id="UP000735302">
    <property type="component" value="Unassembled WGS sequence"/>
</dbReference>
<keyword evidence="9 11" id="KW-0739">Sodium transport</keyword>
<keyword evidence="8" id="KW-0472">Membrane</keyword>
<evidence type="ECO:0000256" key="11">
    <source>
        <dbReference type="RuleBase" id="RU000679"/>
    </source>
</evidence>
<evidence type="ECO:0000256" key="4">
    <source>
        <dbReference type="ARBA" id="ARBA00022692"/>
    </source>
</evidence>
<sequence>MASLKELLEYFAGCDLKNYKTPNHDNLQQTCRTVSNNGRDDMQNKNINTIRKKIGIISLISSRRKNRKHIDIKTKENLSFDHSISWPFMTDLYGNYPAHTTAGTSDVESNCTTTKTTTATTTTKRKHTTVKDVIHAFTQSTSMHGAQHIMRHRSVWRRMVWSVLVIGFVAWAAHNDDVKRGISKFIIAYFLRPFGKQQQREMGHQIQDMLVKCKFGNEVCKPENFTFFYNLQHGNCYTFAGSQDSNRSQCLAVVSSQSLSRSSQAFSSVRTPWLCDNDEAITISPILTFK</sequence>
<evidence type="ECO:0000256" key="9">
    <source>
        <dbReference type="ARBA" id="ARBA00023201"/>
    </source>
</evidence>
<keyword evidence="3 11" id="KW-0894">Sodium channel</keyword>
<dbReference type="InterPro" id="IPR001873">
    <property type="entry name" value="ENaC"/>
</dbReference>
<keyword evidence="6" id="KW-0915">Sodium</keyword>
<keyword evidence="7 11" id="KW-0406">Ion transport</keyword>
<gene>
    <name evidence="12" type="ORF">PoB_005607400</name>
</gene>
<dbReference type="GO" id="GO:0005272">
    <property type="term" value="F:sodium channel activity"/>
    <property type="evidence" value="ECO:0007669"/>
    <property type="project" value="UniProtKB-KW"/>
</dbReference>
<keyword evidence="4 11" id="KW-0812">Transmembrane</keyword>
<reference evidence="12 13" key="1">
    <citation type="journal article" date="2021" name="Elife">
        <title>Chloroplast acquisition without the gene transfer in kleptoplastic sea slugs, Plakobranchus ocellatus.</title>
        <authorList>
            <person name="Maeda T."/>
            <person name="Takahashi S."/>
            <person name="Yoshida T."/>
            <person name="Shimamura S."/>
            <person name="Takaki Y."/>
            <person name="Nagai Y."/>
            <person name="Toyoda A."/>
            <person name="Suzuki Y."/>
            <person name="Arimoto A."/>
            <person name="Ishii H."/>
            <person name="Satoh N."/>
            <person name="Nishiyama T."/>
            <person name="Hasebe M."/>
            <person name="Maruyama T."/>
            <person name="Minagawa J."/>
            <person name="Obokata J."/>
            <person name="Shigenobu S."/>
        </authorList>
    </citation>
    <scope>NUCLEOTIDE SEQUENCE [LARGE SCALE GENOMIC DNA]</scope>
</reference>
<evidence type="ECO:0000256" key="8">
    <source>
        <dbReference type="ARBA" id="ARBA00023136"/>
    </source>
</evidence>
<keyword evidence="2 11" id="KW-0813">Transport</keyword>
<keyword evidence="10 11" id="KW-0407">Ion channel</keyword>
<keyword evidence="13" id="KW-1185">Reference proteome</keyword>
<comment type="similarity">
    <text evidence="11">Belongs to the amiloride-sensitive sodium channel (TC 1.A.6) family.</text>
</comment>
<organism evidence="12 13">
    <name type="scientific">Plakobranchus ocellatus</name>
    <dbReference type="NCBI Taxonomy" id="259542"/>
    <lineage>
        <taxon>Eukaryota</taxon>
        <taxon>Metazoa</taxon>
        <taxon>Spiralia</taxon>
        <taxon>Lophotrochozoa</taxon>
        <taxon>Mollusca</taxon>
        <taxon>Gastropoda</taxon>
        <taxon>Heterobranchia</taxon>
        <taxon>Euthyneura</taxon>
        <taxon>Panpulmonata</taxon>
        <taxon>Sacoglossa</taxon>
        <taxon>Placobranchoidea</taxon>
        <taxon>Plakobranchidae</taxon>
        <taxon>Plakobranchus</taxon>
    </lineage>
</organism>
<name>A0AAV4CAI3_9GAST</name>
<dbReference type="AlphaFoldDB" id="A0AAV4CAI3"/>
<dbReference type="Pfam" id="PF00858">
    <property type="entry name" value="ASC"/>
    <property type="match status" value="1"/>
</dbReference>
<comment type="subcellular location">
    <subcellularLocation>
        <location evidence="1">Membrane</location>
        <topology evidence="1">Multi-pass membrane protein</topology>
    </subcellularLocation>
</comment>
<keyword evidence="5" id="KW-1133">Transmembrane helix</keyword>
<evidence type="ECO:0000256" key="1">
    <source>
        <dbReference type="ARBA" id="ARBA00004141"/>
    </source>
</evidence>
<evidence type="ECO:0000313" key="12">
    <source>
        <dbReference type="EMBL" id="GFO29569.1"/>
    </source>
</evidence>